<comment type="caution">
    <text evidence="4">The sequence shown here is derived from an EMBL/GenBank/DDBJ whole genome shotgun (WGS) entry which is preliminary data.</text>
</comment>
<evidence type="ECO:0000313" key="5">
    <source>
        <dbReference type="Proteomes" id="UP000383932"/>
    </source>
</evidence>
<dbReference type="Gene3D" id="3.40.50.300">
    <property type="entry name" value="P-loop containing nucleotide triphosphate hydrolases"/>
    <property type="match status" value="1"/>
</dbReference>
<organism evidence="4 5">
    <name type="scientific">Ceratobasidium theobromae</name>
    <dbReference type="NCBI Taxonomy" id="1582974"/>
    <lineage>
        <taxon>Eukaryota</taxon>
        <taxon>Fungi</taxon>
        <taxon>Dikarya</taxon>
        <taxon>Basidiomycota</taxon>
        <taxon>Agaricomycotina</taxon>
        <taxon>Agaricomycetes</taxon>
        <taxon>Cantharellales</taxon>
        <taxon>Ceratobasidiaceae</taxon>
        <taxon>Ceratobasidium</taxon>
    </lineage>
</organism>
<dbReference type="InterPro" id="IPR027417">
    <property type="entry name" value="P-loop_NTPase"/>
</dbReference>
<dbReference type="GO" id="GO:0002098">
    <property type="term" value="P:tRNA wobble uridine modification"/>
    <property type="evidence" value="ECO:0007669"/>
    <property type="project" value="InterPro"/>
</dbReference>
<evidence type="ECO:0000256" key="2">
    <source>
        <dbReference type="ARBA" id="ARBA00008837"/>
    </source>
</evidence>
<dbReference type="InterPro" id="IPR018627">
    <property type="entry name" value="ELP6"/>
</dbReference>
<dbReference type="EMBL" id="SSOP01000095">
    <property type="protein sequence ID" value="KAB5591654.1"/>
    <property type="molecule type" value="Genomic_DNA"/>
</dbReference>
<comment type="similarity">
    <text evidence="2">Belongs to the ELP6 family.</text>
</comment>
<comment type="pathway">
    <text evidence="1">tRNA modification; 5-methoxycarbonylmethyl-2-thiouridine-tRNA biosynthesis.</text>
</comment>
<sequence length="276" mass="29925">MLSVERGPTFPSSQDPSNGRRFLVPQPGQSLLITDTPASSAQFLVHALLQLHLKRGNSNRTCVVVSLDNDLAHMAAIAARSNLNLQQCMADKSLVYIDALSQASQPPNNLTDAHAGLLVCPPLQESLRPLYDLVQRAFETVAPTAVERLLILGDISTLEWVGISPTHINRFIRAVRALAVQASPHIILDPHSDVRTQLPIESSVLRTLVTSCDVHLEVRELSSGLSSAVSGEVAMHPGFTAPDPHLVPIPRQRALQYRLTDSGVVWIDRGTSASVL</sequence>
<dbReference type="Proteomes" id="UP000383932">
    <property type="component" value="Unassembled WGS sequence"/>
</dbReference>
<evidence type="ECO:0000256" key="1">
    <source>
        <dbReference type="ARBA" id="ARBA00005043"/>
    </source>
</evidence>
<dbReference type="PANTHER" id="PTHR16184:SF6">
    <property type="entry name" value="ELONGATOR COMPLEX PROTEIN 6"/>
    <property type="match status" value="1"/>
</dbReference>
<dbReference type="UniPathway" id="UPA00988"/>
<dbReference type="Pfam" id="PF09807">
    <property type="entry name" value="ELP6"/>
    <property type="match status" value="1"/>
</dbReference>
<feature type="region of interest" description="Disordered" evidence="3">
    <location>
        <begin position="1"/>
        <end position="20"/>
    </location>
</feature>
<dbReference type="GO" id="GO:0033588">
    <property type="term" value="C:elongator holoenzyme complex"/>
    <property type="evidence" value="ECO:0007669"/>
    <property type="project" value="InterPro"/>
</dbReference>
<dbReference type="PANTHER" id="PTHR16184">
    <property type="entry name" value="ELONGATOR COMPLEX PROTEIN 6"/>
    <property type="match status" value="1"/>
</dbReference>
<protein>
    <submittedName>
        <fullName evidence="4">Elongator complex protein</fullName>
    </submittedName>
</protein>
<gene>
    <name evidence="4" type="ORF">CTheo_4906</name>
</gene>
<name>A0A5N5QJ40_9AGAM</name>
<dbReference type="OrthoDB" id="9995306at2759"/>
<dbReference type="AlphaFoldDB" id="A0A5N5QJ40"/>
<evidence type="ECO:0000256" key="3">
    <source>
        <dbReference type="SAM" id="MobiDB-lite"/>
    </source>
</evidence>
<evidence type="ECO:0000313" key="4">
    <source>
        <dbReference type="EMBL" id="KAB5591654.1"/>
    </source>
</evidence>
<reference evidence="4 5" key="1">
    <citation type="journal article" date="2019" name="Fungal Biol. Biotechnol.">
        <title>Draft genome sequence of fastidious pathogen Ceratobasidium theobromae, which causes vascular-streak dieback in Theobroma cacao.</title>
        <authorList>
            <person name="Ali S.S."/>
            <person name="Asman A."/>
            <person name="Shao J."/>
            <person name="Firmansyah A.P."/>
            <person name="Susilo A.W."/>
            <person name="Rosmana A."/>
            <person name="McMahon P."/>
            <person name="Junaid M."/>
            <person name="Guest D."/>
            <person name="Kheng T.Y."/>
            <person name="Meinhardt L.W."/>
            <person name="Bailey B.A."/>
        </authorList>
    </citation>
    <scope>NUCLEOTIDE SEQUENCE [LARGE SCALE GENOMIC DNA]</scope>
    <source>
        <strain evidence="4 5">CT2</strain>
    </source>
</reference>
<proteinExistence type="inferred from homology"/>
<keyword evidence="5" id="KW-1185">Reference proteome</keyword>
<accession>A0A5N5QJ40</accession>